<sequence length="174" mass="19744">MTEYYRVGDIVNTHGIKGEVRVQSVTSYPEERYQKGQVLTWLNQAGEQALDLVVQAHRLHKNFHLLTFEGYSNINEVEAFVGGSLNIEASQVDDFDFDQGVFYQHDIVGLKVVDETGQPLGQVKEIIETPANDVWVVDRPGQKDLLLPYIDSVILDLDFDRQEITVHILEGLDD</sequence>
<accession>K9EBH9</accession>
<feature type="domain" description="Ribosome maturation factor RimM PRC barrel" evidence="7">
    <location>
        <begin position="105"/>
        <end position="172"/>
    </location>
</feature>
<feature type="domain" description="RimM N-terminal" evidence="6">
    <location>
        <begin position="7"/>
        <end position="90"/>
    </location>
</feature>
<evidence type="ECO:0000259" key="6">
    <source>
        <dbReference type="Pfam" id="PF01782"/>
    </source>
</evidence>
<gene>
    <name evidence="5" type="primary">rimM</name>
    <name evidence="8" type="ORF">HMPREF9698_00503</name>
</gene>
<dbReference type="GO" id="GO:0043022">
    <property type="term" value="F:ribosome binding"/>
    <property type="evidence" value="ECO:0007669"/>
    <property type="project" value="InterPro"/>
</dbReference>
<dbReference type="GO" id="GO:0042274">
    <property type="term" value="P:ribosomal small subunit biogenesis"/>
    <property type="evidence" value="ECO:0007669"/>
    <property type="project" value="UniProtKB-UniRule"/>
</dbReference>
<dbReference type="InterPro" id="IPR036976">
    <property type="entry name" value="RimM_N_sf"/>
</dbReference>
<proteinExistence type="inferred from homology"/>
<evidence type="ECO:0000256" key="4">
    <source>
        <dbReference type="ARBA" id="ARBA00023186"/>
    </source>
</evidence>
<keyword evidence="1 5" id="KW-0963">Cytoplasm</keyword>
<protein>
    <recommendedName>
        <fullName evidence="5">Ribosome maturation factor RimM</fullName>
    </recommendedName>
</protein>
<comment type="similarity">
    <text evidence="5">Belongs to the RimM family.</text>
</comment>
<dbReference type="Gene3D" id="2.30.30.240">
    <property type="entry name" value="PRC-barrel domain"/>
    <property type="match status" value="1"/>
</dbReference>
<dbReference type="InterPro" id="IPR002676">
    <property type="entry name" value="RimM_N"/>
</dbReference>
<dbReference type="PATRIC" id="fig|883081.3.peg.503"/>
<dbReference type="RefSeq" id="WP_003777031.1">
    <property type="nucleotide sequence ID" value="NZ_JH992957.1"/>
</dbReference>
<comment type="function">
    <text evidence="5">An accessory protein needed during the final step in the assembly of 30S ribosomal subunit, possibly for assembly of the head region. Essential for efficient processing of 16S rRNA. May be needed both before and after RbfA during the maturation of 16S rRNA. It has affinity for free ribosomal 30S subunits but not for 70S ribosomes.</text>
</comment>
<dbReference type="EMBL" id="AGXA01000007">
    <property type="protein sequence ID" value="EKU94023.1"/>
    <property type="molecule type" value="Genomic_DNA"/>
</dbReference>
<dbReference type="eggNOG" id="COG0806">
    <property type="taxonomic scope" value="Bacteria"/>
</dbReference>
<dbReference type="SUPFAM" id="SSF50346">
    <property type="entry name" value="PRC-barrel domain"/>
    <property type="match status" value="1"/>
</dbReference>
<dbReference type="HOGENOM" id="CLU_077636_3_1_9"/>
<evidence type="ECO:0000256" key="2">
    <source>
        <dbReference type="ARBA" id="ARBA00022517"/>
    </source>
</evidence>
<evidence type="ECO:0000256" key="3">
    <source>
        <dbReference type="ARBA" id="ARBA00022552"/>
    </source>
</evidence>
<dbReference type="OrthoDB" id="9810331at2"/>
<dbReference type="InterPro" id="IPR011033">
    <property type="entry name" value="PRC_barrel-like_sf"/>
</dbReference>
<dbReference type="HAMAP" id="MF_00014">
    <property type="entry name" value="Ribosome_mat_RimM"/>
    <property type="match status" value="1"/>
</dbReference>
<evidence type="ECO:0000313" key="8">
    <source>
        <dbReference type="EMBL" id="EKU94023.1"/>
    </source>
</evidence>
<organism evidence="8 9">
    <name type="scientific">Alloiococcus otitis ATCC 51267</name>
    <dbReference type="NCBI Taxonomy" id="883081"/>
    <lineage>
        <taxon>Bacteria</taxon>
        <taxon>Bacillati</taxon>
        <taxon>Bacillota</taxon>
        <taxon>Bacilli</taxon>
        <taxon>Lactobacillales</taxon>
        <taxon>Carnobacteriaceae</taxon>
        <taxon>Alloiococcus</taxon>
    </lineage>
</organism>
<comment type="subunit">
    <text evidence="5">Binds ribosomal protein uS19.</text>
</comment>
<evidence type="ECO:0000259" key="7">
    <source>
        <dbReference type="Pfam" id="PF24986"/>
    </source>
</evidence>
<dbReference type="Proteomes" id="UP000009875">
    <property type="component" value="Unassembled WGS sequence"/>
</dbReference>
<keyword evidence="4 5" id="KW-0143">Chaperone</keyword>
<dbReference type="NCBIfam" id="TIGR02273">
    <property type="entry name" value="16S_RimM"/>
    <property type="match status" value="1"/>
</dbReference>
<dbReference type="Gene3D" id="2.40.30.60">
    <property type="entry name" value="RimM"/>
    <property type="match status" value="1"/>
</dbReference>
<comment type="domain">
    <text evidence="5">The PRC barrel domain binds ribosomal protein uS19.</text>
</comment>
<dbReference type="AlphaFoldDB" id="K9EBH9"/>
<reference evidence="8 9" key="1">
    <citation type="submission" date="2012-09" db="EMBL/GenBank/DDBJ databases">
        <title>The Genome Sequence of Alloiococcus otitis ATCC 51267.</title>
        <authorList>
            <consortium name="The Broad Institute Genome Sequencing Platform"/>
            <person name="Earl A."/>
            <person name="Ward D."/>
            <person name="Feldgarden M."/>
            <person name="Gevers D."/>
            <person name="Huys G."/>
            <person name="Walker B."/>
            <person name="Young S.K."/>
            <person name="Zeng Q."/>
            <person name="Gargeya S."/>
            <person name="Fitzgerald M."/>
            <person name="Haas B."/>
            <person name="Abouelleil A."/>
            <person name="Alvarado L."/>
            <person name="Arachchi H.M."/>
            <person name="Berlin A.M."/>
            <person name="Chapman S.B."/>
            <person name="Goldberg J."/>
            <person name="Griggs A."/>
            <person name="Gujja S."/>
            <person name="Hansen M."/>
            <person name="Howarth C."/>
            <person name="Imamovic A."/>
            <person name="Larimer J."/>
            <person name="McCowen C."/>
            <person name="Montmayeur A."/>
            <person name="Murphy C."/>
            <person name="Neiman D."/>
            <person name="Pearson M."/>
            <person name="Priest M."/>
            <person name="Roberts A."/>
            <person name="Saif S."/>
            <person name="Shea T."/>
            <person name="Sisk P."/>
            <person name="Sykes S."/>
            <person name="Wortman J."/>
            <person name="Nusbaum C."/>
            <person name="Birren B."/>
        </authorList>
    </citation>
    <scope>NUCLEOTIDE SEQUENCE [LARGE SCALE GENOMIC DNA]</scope>
    <source>
        <strain evidence="8 9">ATCC 51267</strain>
    </source>
</reference>
<dbReference type="Pfam" id="PF24986">
    <property type="entry name" value="PRC_RimM"/>
    <property type="match status" value="1"/>
</dbReference>
<evidence type="ECO:0000256" key="5">
    <source>
        <dbReference type="HAMAP-Rule" id="MF_00014"/>
    </source>
</evidence>
<comment type="subcellular location">
    <subcellularLocation>
        <location evidence="5">Cytoplasm</location>
    </subcellularLocation>
</comment>
<dbReference type="STRING" id="883081.HMPREF9698_00503"/>
<dbReference type="PANTHER" id="PTHR33692">
    <property type="entry name" value="RIBOSOME MATURATION FACTOR RIMM"/>
    <property type="match status" value="1"/>
</dbReference>
<dbReference type="GO" id="GO:0005840">
    <property type="term" value="C:ribosome"/>
    <property type="evidence" value="ECO:0007669"/>
    <property type="project" value="InterPro"/>
</dbReference>
<name>K9EBH9_9LACT</name>
<keyword evidence="2 5" id="KW-0690">Ribosome biogenesis</keyword>
<comment type="caution">
    <text evidence="8">The sequence shown here is derived from an EMBL/GenBank/DDBJ whole genome shotgun (WGS) entry which is preliminary data.</text>
</comment>
<keyword evidence="3 5" id="KW-0698">rRNA processing</keyword>
<dbReference type="InterPro" id="IPR056792">
    <property type="entry name" value="PRC_RimM"/>
</dbReference>
<evidence type="ECO:0000313" key="9">
    <source>
        <dbReference type="Proteomes" id="UP000009875"/>
    </source>
</evidence>
<dbReference type="PANTHER" id="PTHR33692:SF1">
    <property type="entry name" value="RIBOSOME MATURATION FACTOR RIMM"/>
    <property type="match status" value="1"/>
</dbReference>
<evidence type="ECO:0000256" key="1">
    <source>
        <dbReference type="ARBA" id="ARBA00022490"/>
    </source>
</evidence>
<dbReference type="SUPFAM" id="SSF50447">
    <property type="entry name" value="Translation proteins"/>
    <property type="match status" value="1"/>
</dbReference>
<dbReference type="GO" id="GO:0006364">
    <property type="term" value="P:rRNA processing"/>
    <property type="evidence" value="ECO:0007669"/>
    <property type="project" value="UniProtKB-UniRule"/>
</dbReference>
<dbReference type="GO" id="GO:0005737">
    <property type="term" value="C:cytoplasm"/>
    <property type="evidence" value="ECO:0007669"/>
    <property type="project" value="UniProtKB-SubCell"/>
</dbReference>
<keyword evidence="9" id="KW-1185">Reference proteome</keyword>
<dbReference type="InterPro" id="IPR011961">
    <property type="entry name" value="RimM"/>
</dbReference>
<dbReference type="Pfam" id="PF01782">
    <property type="entry name" value="RimM"/>
    <property type="match status" value="1"/>
</dbReference>
<dbReference type="InterPro" id="IPR009000">
    <property type="entry name" value="Transl_B-barrel_sf"/>
</dbReference>